<evidence type="ECO:0000313" key="2">
    <source>
        <dbReference type="EMBL" id="RWS20323.1"/>
    </source>
</evidence>
<dbReference type="STRING" id="299467.A0A443RYA8"/>
<evidence type="ECO:0000259" key="1">
    <source>
        <dbReference type="Pfam" id="PF08773"/>
    </source>
</evidence>
<proteinExistence type="predicted"/>
<dbReference type="FunFam" id="2.40.128.80:FF:000003">
    <property type="entry name" value="Cathepsin C"/>
    <property type="match status" value="1"/>
</dbReference>
<accession>A0A443RYA8</accession>
<protein>
    <submittedName>
        <fullName evidence="2">Dipeptidyl peptidase 1-like protein</fullName>
    </submittedName>
</protein>
<sequence>TLLLIKCDTPANCTYDDIRGLWTFYETQRSFDRTVDCDTAGPTSKETKIQLSFPNIATDEYGNKGVWTIIYNQGFEVHINYRKYFAFSDYATNGSKVTSYCHRTMPGWSHDILGNNWSCFVGRKQKSMKPKVHVQAESELLNQGHLSFRNDVNLIRKINTQQSSWKAGVYKHF</sequence>
<reference evidence="2 3" key="1">
    <citation type="journal article" date="2018" name="Gigascience">
        <title>Genomes of trombidid mites reveal novel predicted allergens and laterally-transferred genes associated with secondary metabolism.</title>
        <authorList>
            <person name="Dong X."/>
            <person name="Chaisiri K."/>
            <person name="Xia D."/>
            <person name="Armstrong S.D."/>
            <person name="Fang Y."/>
            <person name="Donnelly M.J."/>
            <person name="Kadowaki T."/>
            <person name="McGarry J.W."/>
            <person name="Darby A.C."/>
            <person name="Makepeace B.L."/>
        </authorList>
    </citation>
    <scope>NUCLEOTIDE SEQUENCE [LARGE SCALE GENOMIC DNA]</scope>
    <source>
        <strain evidence="2">UoL-UT</strain>
    </source>
</reference>
<dbReference type="OrthoDB" id="3789175at2759"/>
<name>A0A443RYA8_9ACAR</name>
<feature type="non-terminal residue" evidence="2">
    <location>
        <position position="1"/>
    </location>
</feature>
<dbReference type="Gene3D" id="2.40.128.80">
    <property type="entry name" value="Cathepsin C, exclusion domain"/>
    <property type="match status" value="1"/>
</dbReference>
<dbReference type="AlphaFoldDB" id="A0A443RYA8"/>
<evidence type="ECO:0000313" key="3">
    <source>
        <dbReference type="Proteomes" id="UP000288716"/>
    </source>
</evidence>
<comment type="caution">
    <text evidence="2">The sequence shown here is derived from an EMBL/GenBank/DDBJ whole genome shotgun (WGS) entry which is preliminary data.</text>
</comment>
<dbReference type="SUPFAM" id="SSF75001">
    <property type="entry name" value="Dipeptidyl peptidase I (cathepsin C), exclusion domain"/>
    <property type="match status" value="1"/>
</dbReference>
<feature type="non-terminal residue" evidence="2">
    <location>
        <position position="173"/>
    </location>
</feature>
<organism evidence="2 3">
    <name type="scientific">Leptotrombidium deliense</name>
    <dbReference type="NCBI Taxonomy" id="299467"/>
    <lineage>
        <taxon>Eukaryota</taxon>
        <taxon>Metazoa</taxon>
        <taxon>Ecdysozoa</taxon>
        <taxon>Arthropoda</taxon>
        <taxon>Chelicerata</taxon>
        <taxon>Arachnida</taxon>
        <taxon>Acari</taxon>
        <taxon>Acariformes</taxon>
        <taxon>Trombidiformes</taxon>
        <taxon>Prostigmata</taxon>
        <taxon>Anystina</taxon>
        <taxon>Parasitengona</taxon>
        <taxon>Trombiculoidea</taxon>
        <taxon>Trombiculidae</taxon>
        <taxon>Leptotrombidium</taxon>
    </lineage>
</organism>
<dbReference type="EMBL" id="NCKV01018320">
    <property type="protein sequence ID" value="RWS20323.1"/>
    <property type="molecule type" value="Genomic_DNA"/>
</dbReference>
<feature type="domain" description="Cathepsin C exclusion" evidence="1">
    <location>
        <begin position="8"/>
        <end position="124"/>
    </location>
</feature>
<dbReference type="InterPro" id="IPR036496">
    <property type="entry name" value="CathepsinC_exc_dom_sf"/>
</dbReference>
<dbReference type="InterPro" id="IPR014882">
    <property type="entry name" value="CathepsinC_exc"/>
</dbReference>
<dbReference type="VEuPathDB" id="VectorBase:LDEU011717"/>
<dbReference type="Proteomes" id="UP000288716">
    <property type="component" value="Unassembled WGS sequence"/>
</dbReference>
<keyword evidence="3" id="KW-1185">Reference proteome</keyword>
<dbReference type="Pfam" id="PF08773">
    <property type="entry name" value="CathepsinC_exc"/>
    <property type="match status" value="1"/>
</dbReference>
<gene>
    <name evidence="2" type="ORF">B4U80_08281</name>
</gene>